<dbReference type="GO" id="GO:0005886">
    <property type="term" value="C:plasma membrane"/>
    <property type="evidence" value="ECO:0007669"/>
    <property type="project" value="UniProtKB-SubCell"/>
</dbReference>
<feature type="transmembrane region" description="Helical" evidence="7">
    <location>
        <begin position="12"/>
        <end position="29"/>
    </location>
</feature>
<keyword evidence="11" id="KW-1185">Reference proteome</keyword>
<comment type="caution">
    <text evidence="10">The sequence shown here is derived from an EMBL/GenBank/DDBJ whole genome shotgun (WGS) entry which is preliminary data.</text>
</comment>
<evidence type="ECO:0000256" key="7">
    <source>
        <dbReference type="SAM" id="Phobius"/>
    </source>
</evidence>
<evidence type="ECO:0000313" key="10">
    <source>
        <dbReference type="EMBL" id="GIM71914.1"/>
    </source>
</evidence>
<name>A0A919SHV6_9ACTN</name>
<evidence type="ECO:0000256" key="4">
    <source>
        <dbReference type="ARBA" id="ARBA00022692"/>
    </source>
</evidence>
<dbReference type="InterPro" id="IPR007353">
    <property type="entry name" value="DUF421"/>
</dbReference>
<keyword evidence="4 7" id="KW-0812">Transmembrane</keyword>
<gene>
    <name evidence="10" type="ORF">Aau02nite_48350</name>
</gene>
<accession>A0A919SHV6</accession>
<evidence type="ECO:0000259" key="9">
    <source>
        <dbReference type="Pfam" id="PF20730"/>
    </source>
</evidence>
<keyword evidence="5 7" id="KW-1133">Transmembrane helix</keyword>
<proteinExistence type="inferred from homology"/>
<comment type="subcellular location">
    <subcellularLocation>
        <location evidence="1">Cell membrane</location>
        <topology evidence="1">Multi-pass membrane protein</topology>
    </subcellularLocation>
</comment>
<evidence type="ECO:0000256" key="2">
    <source>
        <dbReference type="ARBA" id="ARBA00006448"/>
    </source>
</evidence>
<evidence type="ECO:0000313" key="11">
    <source>
        <dbReference type="Proteomes" id="UP000681340"/>
    </source>
</evidence>
<keyword evidence="3" id="KW-1003">Cell membrane</keyword>
<evidence type="ECO:0000256" key="1">
    <source>
        <dbReference type="ARBA" id="ARBA00004651"/>
    </source>
</evidence>
<feature type="domain" description="YetF C-terminal" evidence="8">
    <location>
        <begin position="88"/>
        <end position="156"/>
    </location>
</feature>
<reference evidence="10" key="1">
    <citation type="submission" date="2021-03" db="EMBL/GenBank/DDBJ databases">
        <title>Whole genome shotgun sequence of Actinoplanes auranticolor NBRC 12245.</title>
        <authorList>
            <person name="Komaki H."/>
            <person name="Tamura T."/>
        </authorList>
    </citation>
    <scope>NUCLEOTIDE SEQUENCE</scope>
    <source>
        <strain evidence="10">NBRC 12245</strain>
    </source>
</reference>
<dbReference type="PANTHER" id="PTHR34582">
    <property type="entry name" value="UPF0702 TRANSMEMBRANE PROTEIN YCAP"/>
    <property type="match status" value="1"/>
</dbReference>
<feature type="domain" description="YetF-like N-terminal transmembrane" evidence="9">
    <location>
        <begin position="18"/>
        <end position="81"/>
    </location>
</feature>
<organism evidence="10 11">
    <name type="scientific">Actinoplanes auranticolor</name>
    <dbReference type="NCBI Taxonomy" id="47988"/>
    <lineage>
        <taxon>Bacteria</taxon>
        <taxon>Bacillati</taxon>
        <taxon>Actinomycetota</taxon>
        <taxon>Actinomycetes</taxon>
        <taxon>Micromonosporales</taxon>
        <taxon>Micromonosporaceae</taxon>
        <taxon>Actinoplanes</taxon>
    </lineage>
</organism>
<dbReference type="InterPro" id="IPR023090">
    <property type="entry name" value="UPF0702_alpha/beta_dom_sf"/>
</dbReference>
<dbReference type="PANTHER" id="PTHR34582:SF6">
    <property type="entry name" value="UPF0702 TRANSMEMBRANE PROTEIN YCAP"/>
    <property type="match status" value="1"/>
</dbReference>
<evidence type="ECO:0000256" key="5">
    <source>
        <dbReference type="ARBA" id="ARBA00022989"/>
    </source>
</evidence>
<feature type="transmembrane region" description="Helical" evidence="7">
    <location>
        <begin position="41"/>
        <end position="62"/>
    </location>
</feature>
<dbReference type="Proteomes" id="UP000681340">
    <property type="component" value="Unassembled WGS sequence"/>
</dbReference>
<evidence type="ECO:0000256" key="3">
    <source>
        <dbReference type="ARBA" id="ARBA00022475"/>
    </source>
</evidence>
<feature type="transmembrane region" description="Helical" evidence="7">
    <location>
        <begin position="68"/>
        <end position="86"/>
    </location>
</feature>
<dbReference type="Pfam" id="PF04239">
    <property type="entry name" value="DUF421"/>
    <property type="match status" value="1"/>
</dbReference>
<evidence type="ECO:0000259" key="8">
    <source>
        <dbReference type="Pfam" id="PF04239"/>
    </source>
</evidence>
<dbReference type="EMBL" id="BOQL01000038">
    <property type="protein sequence ID" value="GIM71914.1"/>
    <property type="molecule type" value="Genomic_DNA"/>
</dbReference>
<dbReference type="RefSeq" id="WP_212990806.1">
    <property type="nucleotide sequence ID" value="NZ_BAABEA010000025.1"/>
</dbReference>
<protein>
    <submittedName>
        <fullName evidence="10">DUF421 domain-containing protein</fullName>
    </submittedName>
</protein>
<dbReference type="AlphaFoldDB" id="A0A919SHV6"/>
<dbReference type="Gene3D" id="3.30.240.20">
    <property type="entry name" value="bsu07140 like domains"/>
    <property type="match status" value="1"/>
</dbReference>
<evidence type="ECO:0000256" key="6">
    <source>
        <dbReference type="ARBA" id="ARBA00023136"/>
    </source>
</evidence>
<sequence>MFFDKLADLGRIGLIGVLTYVLLIAVLRVSGKRTLAKMNAFDLVVTVALGSTLATILLSTDVSFTEGAAALILLIALQFAATWLSVRWAPLREALKSAPTLLLRDGELLTEAMRRQRVTDNEIYQAVRSQGIGDLAAVAAVVLETDGTFSVIPAQQAGARTALRDVDAARPGNASMPDSA</sequence>
<comment type="similarity">
    <text evidence="2">Belongs to the UPF0702 family.</text>
</comment>
<dbReference type="Pfam" id="PF20730">
    <property type="entry name" value="YetF_N"/>
    <property type="match status" value="1"/>
</dbReference>
<keyword evidence="6 7" id="KW-0472">Membrane</keyword>
<dbReference type="InterPro" id="IPR048454">
    <property type="entry name" value="YetF_N"/>
</dbReference>